<evidence type="ECO:0000256" key="1">
    <source>
        <dbReference type="SAM" id="SignalP"/>
    </source>
</evidence>
<protein>
    <submittedName>
        <fullName evidence="2">Gluconate 2-dehydrogenase</fullName>
    </submittedName>
</protein>
<dbReference type="RefSeq" id="WP_058898964.1">
    <property type="nucleotide sequence ID" value="NZ_CP013068.1"/>
</dbReference>
<dbReference type="STRING" id="121719.APZ00_11420"/>
<dbReference type="PROSITE" id="PS51318">
    <property type="entry name" value="TAT"/>
    <property type="match status" value="1"/>
</dbReference>
<organism evidence="2 3">
    <name type="scientific">Pannonibacter phragmitetus</name>
    <dbReference type="NCBI Taxonomy" id="121719"/>
    <lineage>
        <taxon>Bacteria</taxon>
        <taxon>Pseudomonadati</taxon>
        <taxon>Pseudomonadota</taxon>
        <taxon>Alphaproteobacteria</taxon>
        <taxon>Hyphomicrobiales</taxon>
        <taxon>Stappiaceae</taxon>
        <taxon>Pannonibacter</taxon>
    </lineage>
</organism>
<dbReference type="EMBL" id="CP013068">
    <property type="protein sequence ID" value="ALV27600.1"/>
    <property type="molecule type" value="Genomic_DNA"/>
</dbReference>
<feature type="chain" id="PRO_5006842429" evidence="1">
    <location>
        <begin position="39"/>
        <end position="237"/>
    </location>
</feature>
<keyword evidence="3" id="KW-1185">Reference proteome</keyword>
<dbReference type="InterPro" id="IPR006311">
    <property type="entry name" value="TAT_signal"/>
</dbReference>
<evidence type="ECO:0000313" key="3">
    <source>
        <dbReference type="Proteomes" id="UP000064921"/>
    </source>
</evidence>
<name>A0A0U3NDA6_9HYPH</name>
<dbReference type="Proteomes" id="UP000064921">
    <property type="component" value="Chromosome"/>
</dbReference>
<dbReference type="Pfam" id="PF13618">
    <property type="entry name" value="Gluconate_2-dh3"/>
    <property type="match status" value="1"/>
</dbReference>
<accession>A0A0U3NDA6</accession>
<dbReference type="KEGG" id="pphr:APZ00_11420"/>
<feature type="signal peptide" evidence="1">
    <location>
        <begin position="1"/>
        <end position="38"/>
    </location>
</feature>
<sequence length="237" mass="25855">MTTPPHRPAFFRTGRRQFLQLSAGSLAAAGFWPATALAQEPLPPLEDYPRAFFTDAEWAFVLAAVARLIPSESDGPGALEARVPVFIDRELSGDFGSAADWYMAGPHQPDAEPEFGWQSPLAPADVYRQAIPLFDAWCETSFGAAFTALPASAQDEALTALEEGTVPLPPELRDFFDLLLANTKEGYLSDPIHGGNHQMAAWVHIGFPGARAHYREWVEQHNVPYPLGPVSISGERA</sequence>
<dbReference type="InterPro" id="IPR027056">
    <property type="entry name" value="Gluconate_2DH_su3"/>
</dbReference>
<evidence type="ECO:0000313" key="2">
    <source>
        <dbReference type="EMBL" id="ALV27600.1"/>
    </source>
</evidence>
<proteinExistence type="predicted"/>
<gene>
    <name evidence="2" type="ORF">APZ00_11420</name>
</gene>
<dbReference type="AlphaFoldDB" id="A0A0U3NDA6"/>
<keyword evidence="1" id="KW-0732">Signal</keyword>
<reference evidence="2 3" key="1">
    <citation type="submission" date="2015-10" db="EMBL/GenBank/DDBJ databases">
        <title>The world's first case of liver abscess caused by Pannonibacter phragmitetus.</title>
        <authorList>
            <person name="Ming D."/>
            <person name="Wang M."/>
            <person name="Zhou Y."/>
            <person name="Jiang T."/>
            <person name="Hu S."/>
        </authorList>
    </citation>
    <scope>NUCLEOTIDE SEQUENCE [LARGE SCALE GENOMIC DNA]</scope>
    <source>
        <strain evidence="2 3">31801</strain>
    </source>
</reference>